<accession>A0A3M7M2K7</accession>
<evidence type="ECO:0000313" key="1">
    <source>
        <dbReference type="EMBL" id="RMZ68713.1"/>
    </source>
</evidence>
<keyword evidence="2" id="KW-1185">Reference proteome</keyword>
<organism evidence="1 2">
    <name type="scientific">Pyrenophora seminiperda CCB06</name>
    <dbReference type="NCBI Taxonomy" id="1302712"/>
    <lineage>
        <taxon>Eukaryota</taxon>
        <taxon>Fungi</taxon>
        <taxon>Dikarya</taxon>
        <taxon>Ascomycota</taxon>
        <taxon>Pezizomycotina</taxon>
        <taxon>Dothideomycetes</taxon>
        <taxon>Pleosporomycetidae</taxon>
        <taxon>Pleosporales</taxon>
        <taxon>Pleosporineae</taxon>
        <taxon>Pleosporaceae</taxon>
        <taxon>Pyrenophora</taxon>
    </lineage>
</organism>
<sequence length="122" mass="13119">MNVNLIVTISHQVKSGNTAANTVHLLAQSASAFYTSLNFYPTLLTSVSLSKGISILGLALPISSLFPQDSSSRSAIFYANGDNMKYEPSDSVKLLFRHAYCQGVKESFCDTSGISPHTEALL</sequence>
<dbReference type="EMBL" id="KE747817">
    <property type="protein sequence ID" value="RMZ68713.1"/>
    <property type="molecule type" value="Genomic_DNA"/>
</dbReference>
<gene>
    <name evidence="1" type="ORF">GMOD_00002523</name>
</gene>
<name>A0A3M7M2K7_9PLEO</name>
<dbReference type="Proteomes" id="UP000265663">
    <property type="component" value="Unassembled WGS sequence"/>
</dbReference>
<dbReference type="AlphaFoldDB" id="A0A3M7M2K7"/>
<evidence type="ECO:0000313" key="2">
    <source>
        <dbReference type="Proteomes" id="UP000265663"/>
    </source>
</evidence>
<reference evidence="1 2" key="1">
    <citation type="journal article" date="2014" name="PLoS ONE">
        <title>De novo Genome Assembly of the Fungal Plant Pathogen Pyrenophora semeniperda.</title>
        <authorList>
            <person name="Soliai M.M."/>
            <person name="Meyer S.E."/>
            <person name="Udall J.A."/>
            <person name="Elzinga D.E."/>
            <person name="Hermansen R.A."/>
            <person name="Bodily P.M."/>
            <person name="Hart A.A."/>
            <person name="Coleman C.E."/>
        </authorList>
    </citation>
    <scope>NUCLEOTIDE SEQUENCE [LARGE SCALE GENOMIC DNA]</scope>
    <source>
        <strain evidence="1 2">CCB06</strain>
        <tissue evidence="1">Mycelium</tissue>
    </source>
</reference>
<proteinExistence type="predicted"/>
<protein>
    <submittedName>
        <fullName evidence="1">Uncharacterized protein</fullName>
    </submittedName>
</protein>